<dbReference type="EMBL" id="QEAQ01000090">
    <property type="protein sequence ID" value="TPX55952.1"/>
    <property type="molecule type" value="Genomic_DNA"/>
</dbReference>
<keyword evidence="6 10" id="KW-0862">Zinc</keyword>
<evidence type="ECO:0000313" key="13">
    <source>
        <dbReference type="Proteomes" id="UP000318582"/>
    </source>
</evidence>
<comment type="function">
    <text evidence="1 10">Transcription elongation factor implicated in the maintenance of proper chromatin structure in actively transcribed regions.</text>
</comment>
<feature type="compositionally biased region" description="Basic and acidic residues" evidence="11">
    <location>
        <begin position="112"/>
        <end position="126"/>
    </location>
</feature>
<dbReference type="InterPro" id="IPR007808">
    <property type="entry name" value="Elf1"/>
</dbReference>
<dbReference type="Gene3D" id="2.20.25.190">
    <property type="match status" value="1"/>
</dbReference>
<name>A0A507DX86_9FUNG</name>
<dbReference type="PANTHER" id="PTHR20934">
    <property type="entry name" value="TRANSCRIPTION ELONGATION FACTOR 1 HOMOLOG"/>
    <property type="match status" value="1"/>
</dbReference>
<proteinExistence type="inferred from homology"/>
<evidence type="ECO:0000256" key="7">
    <source>
        <dbReference type="ARBA" id="ARBA00023015"/>
    </source>
</evidence>
<keyword evidence="13" id="KW-1185">Reference proteome</keyword>
<evidence type="ECO:0000256" key="6">
    <source>
        <dbReference type="ARBA" id="ARBA00022833"/>
    </source>
</evidence>
<comment type="similarity">
    <text evidence="3 10">Belongs to the ELOF1 family.</text>
</comment>
<dbReference type="Pfam" id="PF05129">
    <property type="entry name" value="Zn_ribbon_Elf1"/>
    <property type="match status" value="1"/>
</dbReference>
<dbReference type="GO" id="GO:0006368">
    <property type="term" value="P:transcription elongation by RNA polymerase II"/>
    <property type="evidence" value="ECO:0007669"/>
    <property type="project" value="TreeGrafter"/>
</dbReference>
<feature type="compositionally biased region" description="Basic and acidic residues" evidence="11">
    <location>
        <begin position="208"/>
        <end position="218"/>
    </location>
</feature>
<evidence type="ECO:0000256" key="10">
    <source>
        <dbReference type="RuleBase" id="RU364033"/>
    </source>
</evidence>
<dbReference type="GO" id="GO:0000993">
    <property type="term" value="F:RNA polymerase II complex binding"/>
    <property type="evidence" value="ECO:0007669"/>
    <property type="project" value="TreeGrafter"/>
</dbReference>
<dbReference type="AlphaFoldDB" id="A0A507DX86"/>
<protein>
    <recommendedName>
        <fullName evidence="10">Transcription elongation factor 1 homolog</fullName>
    </recommendedName>
</protein>
<evidence type="ECO:0000256" key="9">
    <source>
        <dbReference type="ARBA" id="ARBA00023242"/>
    </source>
</evidence>
<keyword evidence="4 10" id="KW-0479">Metal-binding</keyword>
<sequence>MGKRKTARKPQKRVKQVLAKKFLCIYCSHDDTVVVKLDLSNKIGTLVCGSCHVSYQTQIHSLAEPVDVYSAWIDSAEDAQRAENERKLAARTTGRGNTSRLNHVDDDDENDDHDRNPLDDHNHNDTEGVDQGGGRRKRAADSEQDDDDDDDIDREPSQRRKLTSRSRQVSPSASPEPPRKKIHRGGGNDTPPPTTIDTLFGDSDSEDEGRHLTDEDDE</sequence>
<dbReference type="SUPFAM" id="SSF57783">
    <property type="entry name" value="Zinc beta-ribbon"/>
    <property type="match status" value="1"/>
</dbReference>
<dbReference type="InterPro" id="IPR038567">
    <property type="entry name" value="T_Elf1_sf"/>
</dbReference>
<keyword evidence="5 10" id="KW-0863">Zinc-finger</keyword>
<dbReference type="PANTHER" id="PTHR20934:SF0">
    <property type="entry name" value="TRANSCRIPTION ELONGATION FACTOR 1 HOMOLOG"/>
    <property type="match status" value="1"/>
</dbReference>
<reference evidence="12 13" key="1">
    <citation type="journal article" date="2019" name="Sci. Rep.">
        <title>Comparative genomics of chytrid fungi reveal insights into the obligate biotrophic and pathogenic lifestyle of Synchytrium endobioticum.</title>
        <authorList>
            <person name="van de Vossenberg B.T.L.H."/>
            <person name="Warris S."/>
            <person name="Nguyen H.D.T."/>
            <person name="van Gent-Pelzer M.P.E."/>
            <person name="Joly D.L."/>
            <person name="van de Geest H.C."/>
            <person name="Bonants P.J.M."/>
            <person name="Smith D.S."/>
            <person name="Levesque C.A."/>
            <person name="van der Lee T.A.J."/>
        </authorList>
    </citation>
    <scope>NUCLEOTIDE SEQUENCE [LARGE SCALE GENOMIC DNA]</scope>
    <source>
        <strain evidence="12 13">CBS 809.83</strain>
    </source>
</reference>
<dbReference type="GO" id="GO:0008270">
    <property type="term" value="F:zinc ion binding"/>
    <property type="evidence" value="ECO:0007669"/>
    <property type="project" value="UniProtKB-KW"/>
</dbReference>
<evidence type="ECO:0000256" key="2">
    <source>
        <dbReference type="ARBA" id="ARBA00004123"/>
    </source>
</evidence>
<dbReference type="STRING" id="109895.A0A507DX86"/>
<keyword evidence="7 10" id="KW-0805">Transcription regulation</keyword>
<evidence type="ECO:0000256" key="11">
    <source>
        <dbReference type="SAM" id="MobiDB-lite"/>
    </source>
</evidence>
<evidence type="ECO:0000256" key="5">
    <source>
        <dbReference type="ARBA" id="ARBA00022771"/>
    </source>
</evidence>
<evidence type="ECO:0000313" key="12">
    <source>
        <dbReference type="EMBL" id="TPX55952.1"/>
    </source>
</evidence>
<comment type="caution">
    <text evidence="12">The sequence shown here is derived from an EMBL/GenBank/DDBJ whole genome shotgun (WGS) entry which is preliminary data.</text>
</comment>
<feature type="compositionally biased region" description="Acidic residues" evidence="11">
    <location>
        <begin position="142"/>
        <end position="153"/>
    </location>
</feature>
<evidence type="ECO:0000256" key="1">
    <source>
        <dbReference type="ARBA" id="ARBA00003357"/>
    </source>
</evidence>
<organism evidence="12 13">
    <name type="scientific">Powellomyces hirtus</name>
    <dbReference type="NCBI Taxonomy" id="109895"/>
    <lineage>
        <taxon>Eukaryota</taxon>
        <taxon>Fungi</taxon>
        <taxon>Fungi incertae sedis</taxon>
        <taxon>Chytridiomycota</taxon>
        <taxon>Chytridiomycota incertae sedis</taxon>
        <taxon>Chytridiomycetes</taxon>
        <taxon>Spizellomycetales</taxon>
        <taxon>Powellomycetaceae</taxon>
        <taxon>Powellomyces</taxon>
    </lineage>
</organism>
<evidence type="ECO:0000256" key="3">
    <source>
        <dbReference type="ARBA" id="ARBA00009730"/>
    </source>
</evidence>
<keyword evidence="8 10" id="KW-0804">Transcription</keyword>
<feature type="region of interest" description="Disordered" evidence="11">
    <location>
        <begin position="83"/>
        <end position="218"/>
    </location>
</feature>
<keyword evidence="9 10" id="KW-0539">Nucleus</keyword>
<evidence type="ECO:0000256" key="8">
    <source>
        <dbReference type="ARBA" id="ARBA00023163"/>
    </source>
</evidence>
<dbReference type="Proteomes" id="UP000318582">
    <property type="component" value="Unassembled WGS sequence"/>
</dbReference>
<gene>
    <name evidence="12" type="ORF">PhCBS80983_g04919</name>
</gene>
<dbReference type="GO" id="GO:0008023">
    <property type="term" value="C:transcription elongation factor complex"/>
    <property type="evidence" value="ECO:0007669"/>
    <property type="project" value="TreeGrafter"/>
</dbReference>
<dbReference type="FunFam" id="2.20.25.190:FF:000001">
    <property type="entry name" value="Transcription elongation factor 1 homolog"/>
    <property type="match status" value="1"/>
</dbReference>
<evidence type="ECO:0000256" key="4">
    <source>
        <dbReference type="ARBA" id="ARBA00022723"/>
    </source>
</evidence>
<comment type="subcellular location">
    <subcellularLocation>
        <location evidence="2 10">Nucleus</location>
    </subcellularLocation>
</comment>
<accession>A0A507DX86</accession>